<comment type="subcellular location">
    <subcellularLocation>
        <location evidence="1">Membrane</location>
        <topology evidence="1">Multi-pass membrane protein</topology>
    </subcellularLocation>
</comment>
<feature type="transmembrane region" description="Helical" evidence="7">
    <location>
        <begin position="167"/>
        <end position="184"/>
    </location>
</feature>
<evidence type="ECO:0000313" key="9">
    <source>
        <dbReference type="Proteomes" id="UP000372890"/>
    </source>
</evidence>
<feature type="transmembrane region" description="Helical" evidence="7">
    <location>
        <begin position="119"/>
        <end position="136"/>
    </location>
</feature>
<evidence type="ECO:0000256" key="3">
    <source>
        <dbReference type="ARBA" id="ARBA00022856"/>
    </source>
</evidence>
<dbReference type="Gene3D" id="1.20.1250.20">
    <property type="entry name" value="MFS general substrate transporter like domains"/>
    <property type="match status" value="1"/>
</dbReference>
<sequence>MSINIGSLIALSLAPVIADKFGYSVTYNLCGAGLIIALLVYIACRGMVKDIGSEPDFRPMSFSKLLYVLLGSVVMIFVCAWLMHNVEVANLVLIVLSIVVTIIFFRQAFKLDKTGRNKMFVAFVLMLEAVVFYILYAQMPTSLNFFAINNVHHEILGFSINPVSFQALNPFWVVLASPILAGIYTHLGNKGKDSLDADEVYSRHVYVLTGLFDAAAAGMWFADAQGLTSPWFIVLVYLFQSLGELFISALGLAMIAALVPQHLMGFILGMWFLTQAAAFLLGGYVATFTAVPDNITDPLETLPVYTNVFGKIGLVTLGVAVVMLLMVPWLKRMIATPESH</sequence>
<accession>A0A484Y9P4</accession>
<dbReference type="GO" id="GO:0015031">
    <property type="term" value="P:protein transport"/>
    <property type="evidence" value="ECO:0007669"/>
    <property type="project" value="UniProtKB-KW"/>
</dbReference>
<feature type="transmembrane region" description="Helical" evidence="7">
    <location>
        <begin position="28"/>
        <end position="44"/>
    </location>
</feature>
<feature type="transmembrane region" description="Helical" evidence="7">
    <location>
        <begin position="234"/>
        <end position="259"/>
    </location>
</feature>
<evidence type="ECO:0000256" key="7">
    <source>
        <dbReference type="SAM" id="Phobius"/>
    </source>
</evidence>
<gene>
    <name evidence="8" type="primary">dtpB_1</name>
    <name evidence="8" type="ORF">NCTC9001_03992</name>
</gene>
<feature type="transmembrane region" description="Helical" evidence="7">
    <location>
        <begin position="89"/>
        <end position="107"/>
    </location>
</feature>
<dbReference type="Pfam" id="PF00854">
    <property type="entry name" value="PTR2"/>
    <property type="match status" value="1"/>
</dbReference>
<dbReference type="InterPro" id="IPR036259">
    <property type="entry name" value="MFS_trans_sf"/>
</dbReference>
<dbReference type="GO" id="GO:0016020">
    <property type="term" value="C:membrane"/>
    <property type="evidence" value="ECO:0007669"/>
    <property type="project" value="UniProtKB-SubCell"/>
</dbReference>
<dbReference type="AlphaFoldDB" id="A0A484Y9P4"/>
<keyword evidence="4" id="KW-0653">Protein transport</keyword>
<dbReference type="GO" id="GO:0015833">
    <property type="term" value="P:peptide transport"/>
    <property type="evidence" value="ECO:0007669"/>
    <property type="project" value="UniProtKB-KW"/>
</dbReference>
<organism evidence="8 9">
    <name type="scientific">Escherichia coli</name>
    <dbReference type="NCBI Taxonomy" id="562"/>
    <lineage>
        <taxon>Bacteria</taxon>
        <taxon>Pseudomonadati</taxon>
        <taxon>Pseudomonadota</taxon>
        <taxon>Gammaproteobacteria</taxon>
        <taxon>Enterobacterales</taxon>
        <taxon>Enterobacteriaceae</taxon>
        <taxon>Escherichia</taxon>
    </lineage>
</organism>
<evidence type="ECO:0000256" key="1">
    <source>
        <dbReference type="ARBA" id="ARBA00004141"/>
    </source>
</evidence>
<feature type="transmembrane region" description="Helical" evidence="7">
    <location>
        <begin position="308"/>
        <end position="330"/>
    </location>
</feature>
<reference evidence="8 9" key="1">
    <citation type="submission" date="2019-03" db="EMBL/GenBank/DDBJ databases">
        <authorList>
            <consortium name="Pathogen Informatics"/>
        </authorList>
    </citation>
    <scope>NUCLEOTIDE SEQUENCE [LARGE SCALE GENOMIC DNA]</scope>
    <source>
        <strain evidence="8 9">NCTC9001</strain>
    </source>
</reference>
<evidence type="ECO:0000256" key="6">
    <source>
        <dbReference type="ARBA" id="ARBA00023136"/>
    </source>
</evidence>
<keyword evidence="4" id="KW-0813">Transport</keyword>
<keyword evidence="5 7" id="KW-1133">Transmembrane helix</keyword>
<dbReference type="Proteomes" id="UP000372890">
    <property type="component" value="Unassembled WGS sequence"/>
</dbReference>
<feature type="transmembrane region" description="Helical" evidence="7">
    <location>
        <begin position="65"/>
        <end position="83"/>
    </location>
</feature>
<keyword evidence="3" id="KW-0571">Peptide transport</keyword>
<keyword evidence="2 7" id="KW-0812">Transmembrane</keyword>
<feature type="transmembrane region" description="Helical" evidence="7">
    <location>
        <begin position="205"/>
        <end position="222"/>
    </location>
</feature>
<dbReference type="InterPro" id="IPR000109">
    <property type="entry name" value="POT_fam"/>
</dbReference>
<evidence type="ECO:0000256" key="5">
    <source>
        <dbReference type="ARBA" id="ARBA00022989"/>
    </source>
</evidence>
<evidence type="ECO:0000313" key="8">
    <source>
        <dbReference type="EMBL" id="VFS30969.1"/>
    </source>
</evidence>
<dbReference type="InterPro" id="IPR005279">
    <property type="entry name" value="Dipep/tripep_permease"/>
</dbReference>
<proteinExistence type="predicted"/>
<dbReference type="GO" id="GO:1904680">
    <property type="term" value="F:peptide transmembrane transporter activity"/>
    <property type="evidence" value="ECO:0007669"/>
    <property type="project" value="InterPro"/>
</dbReference>
<dbReference type="EMBL" id="CAADIS010000005">
    <property type="protein sequence ID" value="VFS30969.1"/>
    <property type="molecule type" value="Genomic_DNA"/>
</dbReference>
<feature type="transmembrane region" description="Helical" evidence="7">
    <location>
        <begin position="266"/>
        <end position="288"/>
    </location>
</feature>
<name>A0A484Y9P4_ECOLX</name>
<dbReference type="SUPFAM" id="SSF103473">
    <property type="entry name" value="MFS general substrate transporter"/>
    <property type="match status" value="1"/>
</dbReference>
<evidence type="ECO:0000256" key="2">
    <source>
        <dbReference type="ARBA" id="ARBA00022692"/>
    </source>
</evidence>
<dbReference type="NCBIfam" id="TIGR00924">
    <property type="entry name" value="yjdL_sub1_fam"/>
    <property type="match status" value="1"/>
</dbReference>
<evidence type="ECO:0000256" key="4">
    <source>
        <dbReference type="ARBA" id="ARBA00022927"/>
    </source>
</evidence>
<protein>
    <submittedName>
        <fullName evidence="8">Putative oligopeptide transporter</fullName>
    </submittedName>
</protein>
<keyword evidence="6 7" id="KW-0472">Membrane</keyword>